<keyword evidence="4" id="KW-0442">Lipid degradation</keyword>
<dbReference type="GO" id="GO:0016042">
    <property type="term" value="P:lipid catabolic process"/>
    <property type="evidence" value="ECO:0007669"/>
    <property type="project" value="UniProtKB-KW"/>
</dbReference>
<evidence type="ECO:0000256" key="7">
    <source>
        <dbReference type="PIRSR" id="PIRSR000429-1"/>
    </source>
</evidence>
<evidence type="ECO:0000259" key="9">
    <source>
        <dbReference type="Pfam" id="PF00108"/>
    </source>
</evidence>
<dbReference type="GO" id="GO:0005829">
    <property type="term" value="C:cytosol"/>
    <property type="evidence" value="ECO:0007669"/>
    <property type="project" value="TreeGrafter"/>
</dbReference>
<feature type="active site" description="Proton acceptor" evidence="7">
    <location>
        <position position="381"/>
    </location>
</feature>
<dbReference type="InterPro" id="IPR020615">
    <property type="entry name" value="Thiolase_acyl_enz_int_AS"/>
</dbReference>
<dbReference type="InterPro" id="IPR016039">
    <property type="entry name" value="Thiolase-like"/>
</dbReference>
<feature type="domain" description="Thiolase C-terminal" evidence="10">
    <location>
        <begin position="286"/>
        <end position="423"/>
    </location>
</feature>
<keyword evidence="6 8" id="KW-0012">Acyltransferase</keyword>
<evidence type="ECO:0000313" key="12">
    <source>
        <dbReference type="Proteomes" id="UP000001505"/>
    </source>
</evidence>
<dbReference type="KEGG" id="wch:wcw_1275"/>
<dbReference type="FunFam" id="3.40.47.10:FF:000011">
    <property type="entry name" value="3-ketoacyl-CoA thiolase"/>
    <property type="match status" value="1"/>
</dbReference>
<dbReference type="PIRSF" id="PIRSF000429">
    <property type="entry name" value="Ac-CoA_Ac_transf"/>
    <property type="match status" value="1"/>
</dbReference>
<reference evidence="11 12" key="1">
    <citation type="journal article" date="2010" name="PLoS ONE">
        <title>The Waddlia genome: a window into chlamydial biology.</title>
        <authorList>
            <person name="Bertelli C."/>
            <person name="Collyn F."/>
            <person name="Croxatto A."/>
            <person name="Ruckert C."/>
            <person name="Polkinghorne A."/>
            <person name="Kebbi-Beghdadi C."/>
            <person name="Goesmann A."/>
            <person name="Vaughan L."/>
            <person name="Greub G."/>
        </authorList>
    </citation>
    <scope>NUCLEOTIDE SEQUENCE [LARGE SCALE GENOMIC DNA]</scope>
    <source>
        <strain evidence="12">ATCC VR-1470 / WSU 86-1044</strain>
    </source>
</reference>
<dbReference type="RefSeq" id="WP_013182339.1">
    <property type="nucleotide sequence ID" value="NC_014225.1"/>
</dbReference>
<keyword evidence="5" id="KW-0443">Lipid metabolism</keyword>
<evidence type="ECO:0000256" key="3">
    <source>
        <dbReference type="ARBA" id="ARBA00022679"/>
    </source>
</evidence>
<dbReference type="InterPro" id="IPR020617">
    <property type="entry name" value="Thiolase_C"/>
</dbReference>
<dbReference type="STRING" id="716544.wcw_1275"/>
<feature type="domain" description="Thiolase N-terminal" evidence="9">
    <location>
        <begin position="5"/>
        <end position="278"/>
    </location>
</feature>
<evidence type="ECO:0000256" key="8">
    <source>
        <dbReference type="RuleBase" id="RU003557"/>
    </source>
</evidence>
<dbReference type="PROSITE" id="PS00099">
    <property type="entry name" value="THIOLASE_3"/>
    <property type="match status" value="1"/>
</dbReference>
<evidence type="ECO:0000256" key="4">
    <source>
        <dbReference type="ARBA" id="ARBA00022963"/>
    </source>
</evidence>
<dbReference type="InterPro" id="IPR020616">
    <property type="entry name" value="Thiolase_N"/>
</dbReference>
<dbReference type="HOGENOM" id="CLU_031026_2_0_0"/>
<dbReference type="AlphaFoldDB" id="D6YWW6"/>
<dbReference type="eggNOG" id="COG0183">
    <property type="taxonomic scope" value="Bacteria"/>
</dbReference>
<evidence type="ECO:0000313" key="11">
    <source>
        <dbReference type="EMBL" id="ADI38627.1"/>
    </source>
</evidence>
<gene>
    <name evidence="11" type="primary">fadA</name>
    <name evidence="11" type="ordered locus">wcw_1275</name>
</gene>
<dbReference type="EMBL" id="CP001928">
    <property type="protein sequence ID" value="ADI38627.1"/>
    <property type="molecule type" value="Genomic_DNA"/>
</dbReference>
<evidence type="ECO:0000256" key="1">
    <source>
        <dbReference type="ARBA" id="ARBA00010982"/>
    </source>
</evidence>
<keyword evidence="3 8" id="KW-0808">Transferase</keyword>
<dbReference type="NCBIfam" id="TIGR01930">
    <property type="entry name" value="AcCoA-C-Actrans"/>
    <property type="match status" value="1"/>
</dbReference>
<keyword evidence="12" id="KW-1185">Reference proteome</keyword>
<sequence>MKERIAIMTGLRTPFCKAGGAFKHWEAEDLGAYVVKELLARTSIDPEVIDEVIFGNVLQPPHATNIARVLAVKGGLSVKVPAFTVNRNCASGLEAIATAMNKILMDEAEVILAGGTESMSNFPVLFGKKARDFIQRLSKAKSFKQKLSAIVSFRPGFLKPEIPGIADPLCSLTMGQTAEVLSREFHITRFDQDEFALMSQLRAASAQDEGRLAEEIVPIPTPPQFTVQELDDGVRRETTIEGLTKLKPAFDKLTGSVTAGNSSQVTDGAAAVLLMRESKAKELGIEPLGYIREYATAALEPSKMGLGPAYAIPKVLKKVDKELSNIDLIEINEAFAAQVIACERALASEEFAKRELGRATAVGVINRDKLNVNGGAVALGHPVGVSGTRLVLTALKELRRRGKQTGLVSMCVGGGQGEAAILEVE</sequence>
<dbReference type="InterPro" id="IPR020610">
    <property type="entry name" value="Thiolase_AS"/>
</dbReference>
<feature type="active site" description="Acyl-thioester intermediate" evidence="7">
    <location>
        <position position="89"/>
    </location>
</feature>
<feature type="active site" description="Proton acceptor" evidence="7">
    <location>
        <position position="411"/>
    </location>
</feature>
<keyword evidence="2" id="KW-0963">Cytoplasm</keyword>
<evidence type="ECO:0000256" key="6">
    <source>
        <dbReference type="ARBA" id="ARBA00023315"/>
    </source>
</evidence>
<dbReference type="GO" id="GO:0003988">
    <property type="term" value="F:acetyl-CoA C-acyltransferase activity"/>
    <property type="evidence" value="ECO:0007669"/>
    <property type="project" value="UniProtKB-EC"/>
</dbReference>
<dbReference type="Pfam" id="PF02803">
    <property type="entry name" value="Thiolase_C"/>
    <property type="match status" value="1"/>
</dbReference>
<evidence type="ECO:0000259" key="10">
    <source>
        <dbReference type="Pfam" id="PF02803"/>
    </source>
</evidence>
<dbReference type="CDD" id="cd00751">
    <property type="entry name" value="thiolase"/>
    <property type="match status" value="1"/>
</dbReference>
<organism evidence="11 12">
    <name type="scientific">Waddlia chondrophila (strain ATCC VR-1470 / WSU 86-1044)</name>
    <dbReference type="NCBI Taxonomy" id="716544"/>
    <lineage>
        <taxon>Bacteria</taxon>
        <taxon>Pseudomonadati</taxon>
        <taxon>Chlamydiota</taxon>
        <taxon>Chlamydiia</taxon>
        <taxon>Parachlamydiales</taxon>
        <taxon>Waddliaceae</taxon>
        <taxon>Waddlia</taxon>
    </lineage>
</organism>
<name>D6YWW6_WADCW</name>
<dbReference type="InterPro" id="IPR020613">
    <property type="entry name" value="Thiolase_CS"/>
</dbReference>
<dbReference type="EC" id="2.3.1.16" evidence="11"/>
<evidence type="ECO:0000256" key="2">
    <source>
        <dbReference type="ARBA" id="ARBA00022490"/>
    </source>
</evidence>
<dbReference type="Pfam" id="PF00108">
    <property type="entry name" value="Thiolase_N"/>
    <property type="match status" value="1"/>
</dbReference>
<comment type="similarity">
    <text evidence="1 8">Belongs to the thiolase-like superfamily. Thiolase family.</text>
</comment>
<dbReference type="Gene3D" id="3.40.47.10">
    <property type="match status" value="1"/>
</dbReference>
<dbReference type="PANTHER" id="PTHR18919:SF107">
    <property type="entry name" value="ACETYL-COA ACETYLTRANSFERASE, CYTOSOLIC"/>
    <property type="match status" value="1"/>
</dbReference>
<dbReference type="PROSITE" id="PS00098">
    <property type="entry name" value="THIOLASE_1"/>
    <property type="match status" value="1"/>
</dbReference>
<proteinExistence type="inferred from homology"/>
<accession>D6YWW6</accession>
<dbReference type="SUPFAM" id="SSF53901">
    <property type="entry name" value="Thiolase-like"/>
    <property type="match status" value="2"/>
</dbReference>
<dbReference type="InterPro" id="IPR002155">
    <property type="entry name" value="Thiolase"/>
</dbReference>
<dbReference type="OrthoDB" id="9764892at2"/>
<dbReference type="PANTHER" id="PTHR18919">
    <property type="entry name" value="ACETYL-COA C-ACYLTRANSFERASE"/>
    <property type="match status" value="1"/>
</dbReference>
<protein>
    <submittedName>
        <fullName evidence="11">Fatty acid oxidation complex, beta subunit FadA</fullName>
        <ecNumber evidence="11">2.3.1.16</ecNumber>
    </submittedName>
</protein>
<dbReference type="Proteomes" id="UP000001505">
    <property type="component" value="Chromosome"/>
</dbReference>
<dbReference type="PROSITE" id="PS00737">
    <property type="entry name" value="THIOLASE_2"/>
    <property type="match status" value="1"/>
</dbReference>
<evidence type="ECO:0000256" key="5">
    <source>
        <dbReference type="ARBA" id="ARBA00023098"/>
    </source>
</evidence>